<comment type="caution">
    <text evidence="1">The sequence shown here is derived from an EMBL/GenBank/DDBJ whole genome shotgun (WGS) entry which is preliminary data.</text>
</comment>
<gene>
    <name evidence="1" type="ORF">TrRE_jg6210</name>
</gene>
<feature type="non-terminal residue" evidence="1">
    <location>
        <position position="1"/>
    </location>
</feature>
<reference evidence="1" key="1">
    <citation type="submission" date="2022-07" db="EMBL/GenBank/DDBJ databases">
        <title>Genome analysis of Parmales, a sister group of diatoms, reveals the evolutionary specialization of diatoms from phago-mixotrophs to photoautotrophs.</title>
        <authorList>
            <person name="Ban H."/>
            <person name="Sato S."/>
            <person name="Yoshikawa S."/>
            <person name="Kazumasa Y."/>
            <person name="Nakamura Y."/>
            <person name="Ichinomiya M."/>
            <person name="Saitoh K."/>
            <person name="Sato N."/>
            <person name="Blanc-Mathieu R."/>
            <person name="Endo H."/>
            <person name="Kuwata A."/>
            <person name="Ogata H."/>
        </authorList>
    </citation>
    <scope>NUCLEOTIDE SEQUENCE</scope>
</reference>
<name>A0A9W7AC22_9STRA</name>
<evidence type="ECO:0000313" key="2">
    <source>
        <dbReference type="Proteomes" id="UP001165082"/>
    </source>
</evidence>
<dbReference type="EMBL" id="BRXZ01001280">
    <property type="protein sequence ID" value="GMH67200.1"/>
    <property type="molecule type" value="Genomic_DNA"/>
</dbReference>
<keyword evidence="2" id="KW-1185">Reference proteome</keyword>
<organism evidence="1 2">
    <name type="scientific">Triparma retinervis</name>
    <dbReference type="NCBI Taxonomy" id="2557542"/>
    <lineage>
        <taxon>Eukaryota</taxon>
        <taxon>Sar</taxon>
        <taxon>Stramenopiles</taxon>
        <taxon>Ochrophyta</taxon>
        <taxon>Bolidophyceae</taxon>
        <taxon>Parmales</taxon>
        <taxon>Triparmaceae</taxon>
        <taxon>Triparma</taxon>
    </lineage>
</organism>
<sequence length="13" mass="1521">HTTSYRQHISPPP</sequence>
<evidence type="ECO:0000313" key="1">
    <source>
        <dbReference type="EMBL" id="GMH67200.1"/>
    </source>
</evidence>
<dbReference type="Proteomes" id="UP001165082">
    <property type="component" value="Unassembled WGS sequence"/>
</dbReference>
<proteinExistence type="predicted"/>
<accession>A0A9W7AC22</accession>
<protein>
    <submittedName>
        <fullName evidence="1">Uncharacterized protein</fullName>
    </submittedName>
</protein>